<accession>A0ABU5IA43</accession>
<feature type="modified residue" description="4-aspartylphosphate" evidence="1">
    <location>
        <position position="53"/>
    </location>
</feature>
<dbReference type="SMART" id="SM00448">
    <property type="entry name" value="REC"/>
    <property type="match status" value="1"/>
</dbReference>
<feature type="domain" description="Response regulatory" evidence="2">
    <location>
        <begin position="5"/>
        <end position="120"/>
    </location>
</feature>
<dbReference type="RefSeq" id="WP_322464652.1">
    <property type="nucleotide sequence ID" value="NZ_JAXOJX010000005.1"/>
</dbReference>
<name>A0ABU5IA43_9BURK</name>
<keyword evidence="1" id="KW-0597">Phosphoprotein</keyword>
<dbReference type="Proteomes" id="UP001293718">
    <property type="component" value="Unassembled WGS sequence"/>
</dbReference>
<dbReference type="InterPro" id="IPR052020">
    <property type="entry name" value="Cyclic_di-GMP/3'3'-cGAMP_PDE"/>
</dbReference>
<proteinExistence type="predicted"/>
<dbReference type="PANTHER" id="PTHR45228">
    <property type="entry name" value="CYCLIC DI-GMP PHOSPHODIESTERASE TM_0186-RELATED"/>
    <property type="match status" value="1"/>
</dbReference>
<feature type="domain" description="HD-GYP" evidence="3">
    <location>
        <begin position="130"/>
        <end position="327"/>
    </location>
</feature>
<keyword evidence="5" id="KW-1185">Reference proteome</keyword>
<dbReference type="SUPFAM" id="SSF52172">
    <property type="entry name" value="CheY-like"/>
    <property type="match status" value="1"/>
</dbReference>
<dbReference type="SUPFAM" id="SSF109604">
    <property type="entry name" value="HD-domain/PDEase-like"/>
    <property type="match status" value="1"/>
</dbReference>
<dbReference type="InterPro" id="IPR037522">
    <property type="entry name" value="HD_GYP_dom"/>
</dbReference>
<protein>
    <submittedName>
        <fullName evidence="4">HD domain-containing phosphohydrolase</fullName>
    </submittedName>
</protein>
<dbReference type="InterPro" id="IPR011006">
    <property type="entry name" value="CheY-like_superfamily"/>
</dbReference>
<comment type="caution">
    <text evidence="4">The sequence shown here is derived from an EMBL/GenBank/DDBJ whole genome shotgun (WGS) entry which is preliminary data.</text>
</comment>
<evidence type="ECO:0000259" key="3">
    <source>
        <dbReference type="PROSITE" id="PS51832"/>
    </source>
</evidence>
<dbReference type="InterPro" id="IPR001789">
    <property type="entry name" value="Sig_transdc_resp-reg_receiver"/>
</dbReference>
<dbReference type="Gene3D" id="3.40.50.2300">
    <property type="match status" value="1"/>
</dbReference>
<dbReference type="InterPro" id="IPR003607">
    <property type="entry name" value="HD/PDEase_dom"/>
</dbReference>
<evidence type="ECO:0000313" key="4">
    <source>
        <dbReference type="EMBL" id="MDZ5455967.1"/>
    </source>
</evidence>
<dbReference type="EMBL" id="JAXOJX010000005">
    <property type="protein sequence ID" value="MDZ5455967.1"/>
    <property type="molecule type" value="Genomic_DNA"/>
</dbReference>
<dbReference type="Gene3D" id="1.10.3210.10">
    <property type="entry name" value="Hypothetical protein af1432"/>
    <property type="match status" value="1"/>
</dbReference>
<evidence type="ECO:0000256" key="1">
    <source>
        <dbReference type="PROSITE-ProRule" id="PRU00169"/>
    </source>
</evidence>
<dbReference type="Pfam" id="PF00072">
    <property type="entry name" value="Response_reg"/>
    <property type="match status" value="1"/>
</dbReference>
<evidence type="ECO:0000313" key="5">
    <source>
        <dbReference type="Proteomes" id="UP001293718"/>
    </source>
</evidence>
<dbReference type="PROSITE" id="PS50110">
    <property type="entry name" value="RESPONSE_REGULATORY"/>
    <property type="match status" value="1"/>
</dbReference>
<evidence type="ECO:0000259" key="2">
    <source>
        <dbReference type="PROSITE" id="PS50110"/>
    </source>
</evidence>
<reference evidence="4 5" key="1">
    <citation type="submission" date="2023-11" db="EMBL/GenBank/DDBJ databases">
        <title>Draft genome of Azohydromonas lata strain H1 (DSM1123), a polyhydroxyalkanoate producer.</title>
        <authorList>
            <person name="Traversa D."/>
            <person name="D'Addabbo P."/>
            <person name="Pazzani C."/>
            <person name="Manzari C."/>
            <person name="Chiara M."/>
            <person name="Scrascia M."/>
        </authorList>
    </citation>
    <scope>NUCLEOTIDE SEQUENCE [LARGE SCALE GENOMIC DNA]</scope>
    <source>
        <strain evidence="4 5">H1</strain>
    </source>
</reference>
<dbReference type="CDD" id="cd00077">
    <property type="entry name" value="HDc"/>
    <property type="match status" value="1"/>
</dbReference>
<gene>
    <name evidence="4" type="ORF">SM757_05225</name>
</gene>
<dbReference type="SMART" id="SM00471">
    <property type="entry name" value="HDc"/>
    <property type="match status" value="1"/>
</dbReference>
<dbReference type="PANTHER" id="PTHR45228:SF5">
    <property type="entry name" value="CYCLIC DI-GMP PHOSPHODIESTERASE VC_1348-RELATED"/>
    <property type="match status" value="1"/>
</dbReference>
<dbReference type="PROSITE" id="PS51832">
    <property type="entry name" value="HD_GYP"/>
    <property type="match status" value="1"/>
</dbReference>
<sequence length="327" mass="35097">MNDGHLLILDDSPVQRAALREALSGEHRLEFFRGIADAAAVARRQAPALIVLDVEKAESDPAAACRALWADAATADIPVVLFTRHGGPGSRAAARQAGAADFIAKPATVQALRARVRLQLELAQPAEQGGESARRELLGLVAQSNRQRDAESQLHPWRMAAYAAELARAAGWDERGCALLEAAAALHDVGELDIPDGILLKPLKLDADEWDAVRTHCRAGHALLSRRAAPAFQLAATIALHHHERWDGGGYPAGLAGNAIPEAARIAAVADAFDALTSRRPWRKAWSVDAAMTTLRLDAGTHLDPCLVSLFENALPRIMELRTAWAL</sequence>
<dbReference type="Pfam" id="PF13487">
    <property type="entry name" value="HD_5"/>
    <property type="match status" value="1"/>
</dbReference>
<organism evidence="4 5">
    <name type="scientific">Azohydromonas lata</name>
    <dbReference type="NCBI Taxonomy" id="45677"/>
    <lineage>
        <taxon>Bacteria</taxon>
        <taxon>Pseudomonadati</taxon>
        <taxon>Pseudomonadota</taxon>
        <taxon>Betaproteobacteria</taxon>
        <taxon>Burkholderiales</taxon>
        <taxon>Sphaerotilaceae</taxon>
        <taxon>Azohydromonas</taxon>
    </lineage>
</organism>